<feature type="region of interest" description="Disordered" evidence="1">
    <location>
        <begin position="1"/>
        <end position="26"/>
    </location>
</feature>
<evidence type="ECO:0000313" key="2">
    <source>
        <dbReference type="EMBL" id="SVD52355.1"/>
    </source>
</evidence>
<protein>
    <submittedName>
        <fullName evidence="2">Uncharacterized protein</fullName>
    </submittedName>
</protein>
<evidence type="ECO:0000256" key="1">
    <source>
        <dbReference type="SAM" id="MobiDB-lite"/>
    </source>
</evidence>
<name>A0A382W254_9ZZZZ</name>
<dbReference type="EMBL" id="UINC01156120">
    <property type="protein sequence ID" value="SVD52355.1"/>
    <property type="molecule type" value="Genomic_DNA"/>
</dbReference>
<accession>A0A382W254</accession>
<proteinExistence type="predicted"/>
<gene>
    <name evidence="2" type="ORF">METZ01_LOCUS405209</name>
</gene>
<dbReference type="AlphaFoldDB" id="A0A382W254"/>
<organism evidence="2">
    <name type="scientific">marine metagenome</name>
    <dbReference type="NCBI Taxonomy" id="408172"/>
    <lineage>
        <taxon>unclassified sequences</taxon>
        <taxon>metagenomes</taxon>
        <taxon>ecological metagenomes</taxon>
    </lineage>
</organism>
<sequence length="59" mass="6667">MDEVKRQLEPDETIAAQFPESLEGGPAAEDFEAWELIDAETGRYMPRRIRGSFRGRALG</sequence>
<reference evidence="2" key="1">
    <citation type="submission" date="2018-05" db="EMBL/GenBank/DDBJ databases">
        <authorList>
            <person name="Lanie J.A."/>
            <person name="Ng W.-L."/>
            <person name="Kazmierczak K.M."/>
            <person name="Andrzejewski T.M."/>
            <person name="Davidsen T.M."/>
            <person name="Wayne K.J."/>
            <person name="Tettelin H."/>
            <person name="Glass J.I."/>
            <person name="Rusch D."/>
            <person name="Podicherti R."/>
            <person name="Tsui H.-C.T."/>
            <person name="Winkler M.E."/>
        </authorList>
    </citation>
    <scope>NUCLEOTIDE SEQUENCE</scope>
</reference>